<dbReference type="EMBL" id="JBJUIK010000009">
    <property type="protein sequence ID" value="KAL3518782.1"/>
    <property type="molecule type" value="Genomic_DNA"/>
</dbReference>
<protein>
    <submittedName>
        <fullName evidence="1">Uncharacterized protein</fullName>
    </submittedName>
</protein>
<accession>A0ABD2ZJZ9</accession>
<evidence type="ECO:0000313" key="2">
    <source>
        <dbReference type="Proteomes" id="UP001630127"/>
    </source>
</evidence>
<name>A0ABD2ZJZ9_9GENT</name>
<dbReference type="Proteomes" id="UP001630127">
    <property type="component" value="Unassembled WGS sequence"/>
</dbReference>
<organism evidence="1 2">
    <name type="scientific">Cinchona calisaya</name>
    <dbReference type="NCBI Taxonomy" id="153742"/>
    <lineage>
        <taxon>Eukaryota</taxon>
        <taxon>Viridiplantae</taxon>
        <taxon>Streptophyta</taxon>
        <taxon>Embryophyta</taxon>
        <taxon>Tracheophyta</taxon>
        <taxon>Spermatophyta</taxon>
        <taxon>Magnoliopsida</taxon>
        <taxon>eudicotyledons</taxon>
        <taxon>Gunneridae</taxon>
        <taxon>Pentapetalae</taxon>
        <taxon>asterids</taxon>
        <taxon>lamiids</taxon>
        <taxon>Gentianales</taxon>
        <taxon>Rubiaceae</taxon>
        <taxon>Cinchonoideae</taxon>
        <taxon>Cinchoneae</taxon>
        <taxon>Cinchona</taxon>
    </lineage>
</organism>
<sequence length="121" mass="13952">MDYYNAMKPYIFANVFILVDQSLTIGTEDFTMRQGFTKSMRSDIELGDWKNGTKIMWNPDNVDVELKKCQEMDTMQLAVCYSCQGQRKEQQNAKMIGCIGRVYEKDEGSNARSVGECYWNG</sequence>
<reference evidence="1 2" key="1">
    <citation type="submission" date="2024-11" db="EMBL/GenBank/DDBJ databases">
        <title>A near-complete genome assembly of Cinchona calisaya.</title>
        <authorList>
            <person name="Lian D.C."/>
            <person name="Zhao X.W."/>
            <person name="Wei L."/>
        </authorList>
    </citation>
    <scope>NUCLEOTIDE SEQUENCE [LARGE SCALE GENOMIC DNA]</scope>
    <source>
        <tissue evidence="1">Nenye</tissue>
    </source>
</reference>
<keyword evidence="2" id="KW-1185">Reference proteome</keyword>
<dbReference type="AlphaFoldDB" id="A0ABD2ZJZ9"/>
<proteinExistence type="predicted"/>
<evidence type="ECO:0000313" key="1">
    <source>
        <dbReference type="EMBL" id="KAL3518782.1"/>
    </source>
</evidence>
<comment type="caution">
    <text evidence="1">The sequence shown here is derived from an EMBL/GenBank/DDBJ whole genome shotgun (WGS) entry which is preliminary data.</text>
</comment>
<gene>
    <name evidence="1" type="ORF">ACH5RR_021371</name>
</gene>